<accession>A0A2P4X222</accession>
<evidence type="ECO:0000313" key="1">
    <source>
        <dbReference type="EMBL" id="POM59584.1"/>
    </source>
</evidence>
<dbReference type="Proteomes" id="UP000237271">
    <property type="component" value="Unassembled WGS sequence"/>
</dbReference>
<dbReference type="EMBL" id="NCKW01017094">
    <property type="protein sequence ID" value="POM59584.1"/>
    <property type="molecule type" value="Genomic_DNA"/>
</dbReference>
<protein>
    <submittedName>
        <fullName evidence="1">Cobalamin biosynthesis protein CobW</fullName>
    </submittedName>
</protein>
<reference evidence="1 2" key="1">
    <citation type="journal article" date="2017" name="Genome Biol. Evol.">
        <title>Phytophthora megakarya and P. palmivora, closely related causal agents of cacao black pod rot, underwent increases in genome sizes and gene numbers by different mechanisms.</title>
        <authorList>
            <person name="Ali S.S."/>
            <person name="Shao J."/>
            <person name="Lary D.J."/>
            <person name="Kronmiller B."/>
            <person name="Shen D."/>
            <person name="Strem M.D."/>
            <person name="Amoako-Attah I."/>
            <person name="Akrofi A.Y."/>
            <person name="Begoude B.A."/>
            <person name="Ten Hoopen G.M."/>
            <person name="Coulibaly K."/>
            <person name="Kebe B.I."/>
            <person name="Melnick R.L."/>
            <person name="Guiltinan M.J."/>
            <person name="Tyler B.M."/>
            <person name="Meinhardt L.W."/>
            <person name="Bailey B.A."/>
        </authorList>
    </citation>
    <scope>NUCLEOTIDE SEQUENCE [LARGE SCALE GENOMIC DNA]</scope>
    <source>
        <strain evidence="2">sbr112.9</strain>
    </source>
</reference>
<proteinExistence type="predicted"/>
<keyword evidence="2" id="KW-1185">Reference proteome</keyword>
<name>A0A2P4X222_9STRA</name>
<organism evidence="1 2">
    <name type="scientific">Phytophthora palmivora</name>
    <dbReference type="NCBI Taxonomy" id="4796"/>
    <lineage>
        <taxon>Eukaryota</taxon>
        <taxon>Sar</taxon>
        <taxon>Stramenopiles</taxon>
        <taxon>Oomycota</taxon>
        <taxon>Peronosporomycetes</taxon>
        <taxon>Peronosporales</taxon>
        <taxon>Peronosporaceae</taxon>
        <taxon>Phytophthora</taxon>
    </lineage>
</organism>
<evidence type="ECO:0000313" key="2">
    <source>
        <dbReference type="Proteomes" id="UP000237271"/>
    </source>
</evidence>
<comment type="caution">
    <text evidence="1">The sequence shown here is derived from an EMBL/GenBank/DDBJ whole genome shotgun (WGS) entry which is preliminary data.</text>
</comment>
<gene>
    <name evidence="1" type="ORF">PHPALM_31658</name>
</gene>
<dbReference type="AlphaFoldDB" id="A0A2P4X222"/>
<sequence length="157" mass="17496">MSATEGVSLGFHPLRTRATFLSSRGVLKTQNLCWFEAYPRILNRRSTELLADHPHLRAGLRLCGMNVKLSCSTLRPAPPLVSRSDLPMFGAVNQYRVKQSMVWRAMEADSAVMRTGFLASQERLQACEAGKLGSHRGQHPYEKKTLSADIVMCCSET</sequence>